<feature type="compositionally biased region" description="Basic and acidic residues" evidence="5">
    <location>
        <begin position="566"/>
        <end position="577"/>
    </location>
</feature>
<dbReference type="GO" id="GO:0005634">
    <property type="term" value="C:nucleus"/>
    <property type="evidence" value="ECO:0007669"/>
    <property type="project" value="UniProtKB-SubCell"/>
</dbReference>
<dbReference type="PANTHER" id="PTHR15107">
    <property type="entry name" value="RETINOBLASTOMA BINDING PROTEIN 8"/>
    <property type="match status" value="1"/>
</dbReference>
<accession>A0A812BAE0</accession>
<evidence type="ECO:0000256" key="5">
    <source>
        <dbReference type="SAM" id="MobiDB-lite"/>
    </source>
</evidence>
<dbReference type="GO" id="GO:0010792">
    <property type="term" value="P:DNA double-strand break processing involved in repair via single-strand annealing"/>
    <property type="evidence" value="ECO:0007669"/>
    <property type="project" value="TreeGrafter"/>
</dbReference>
<evidence type="ECO:0000256" key="2">
    <source>
        <dbReference type="ARBA" id="ARBA00022763"/>
    </source>
</evidence>
<feature type="region of interest" description="Disordered" evidence="5">
    <location>
        <begin position="164"/>
        <end position="200"/>
    </location>
</feature>
<dbReference type="EMBL" id="CAHIKZ030000458">
    <property type="protein sequence ID" value="CAE1175492.1"/>
    <property type="molecule type" value="Genomic_DNA"/>
</dbReference>
<feature type="compositionally biased region" description="Basic residues" evidence="5">
    <location>
        <begin position="1"/>
        <end position="10"/>
    </location>
</feature>
<organism evidence="7 8">
    <name type="scientific">Acanthosepion pharaonis</name>
    <name type="common">Pharaoh cuttlefish</name>
    <name type="synonym">Sepia pharaonis</name>
    <dbReference type="NCBI Taxonomy" id="158019"/>
    <lineage>
        <taxon>Eukaryota</taxon>
        <taxon>Metazoa</taxon>
        <taxon>Spiralia</taxon>
        <taxon>Lophotrochozoa</taxon>
        <taxon>Mollusca</taxon>
        <taxon>Cephalopoda</taxon>
        <taxon>Coleoidea</taxon>
        <taxon>Decapodiformes</taxon>
        <taxon>Sepiida</taxon>
        <taxon>Sepiina</taxon>
        <taxon>Sepiidae</taxon>
        <taxon>Acanthosepion</taxon>
    </lineage>
</organism>
<proteinExistence type="predicted"/>
<feature type="compositionally biased region" description="Polar residues" evidence="5">
    <location>
        <begin position="164"/>
        <end position="189"/>
    </location>
</feature>
<evidence type="ECO:0000256" key="3">
    <source>
        <dbReference type="ARBA" id="ARBA00023242"/>
    </source>
</evidence>
<dbReference type="Pfam" id="PF08573">
    <property type="entry name" value="SAE2"/>
    <property type="match status" value="1"/>
</dbReference>
<feature type="compositionally biased region" description="Basic and acidic residues" evidence="5">
    <location>
        <begin position="23"/>
        <end position="37"/>
    </location>
</feature>
<feature type="region of interest" description="Disordered" evidence="5">
    <location>
        <begin position="380"/>
        <end position="407"/>
    </location>
</feature>
<dbReference type="OrthoDB" id="5801062at2759"/>
<keyword evidence="7" id="KW-0378">Hydrolase</keyword>
<protein>
    <submittedName>
        <fullName evidence="7">RBBP8</fullName>
        <ecNumber evidence="7">3.1.-.-</ecNumber>
    </submittedName>
</protein>
<dbReference type="InterPro" id="IPR033316">
    <property type="entry name" value="RBBP8-like"/>
</dbReference>
<keyword evidence="3" id="KW-0539">Nucleus</keyword>
<keyword evidence="8" id="KW-1185">Reference proteome</keyword>
<dbReference type="Proteomes" id="UP000597762">
    <property type="component" value="Unassembled WGS sequence"/>
</dbReference>
<gene>
    <name evidence="7" type="ORF">SPHA_13662</name>
</gene>
<evidence type="ECO:0000256" key="1">
    <source>
        <dbReference type="ARBA" id="ARBA00004123"/>
    </source>
</evidence>
<keyword evidence="4" id="KW-0175">Coiled coil</keyword>
<evidence type="ECO:0000256" key="4">
    <source>
        <dbReference type="SAM" id="Coils"/>
    </source>
</evidence>
<comment type="subcellular location">
    <subcellularLocation>
        <location evidence="1">Nucleus</location>
    </subcellularLocation>
</comment>
<reference evidence="7" key="1">
    <citation type="submission" date="2021-01" db="EMBL/GenBank/DDBJ databases">
        <authorList>
            <person name="Li R."/>
            <person name="Bekaert M."/>
        </authorList>
    </citation>
    <scope>NUCLEOTIDE SEQUENCE</scope>
    <source>
        <strain evidence="7">Farmed</strain>
    </source>
</reference>
<evidence type="ECO:0000313" key="7">
    <source>
        <dbReference type="EMBL" id="CAE1175492.1"/>
    </source>
</evidence>
<dbReference type="InterPro" id="IPR013882">
    <property type="entry name" value="Ctp1_C"/>
</dbReference>
<name>A0A812BAE0_ACAPH</name>
<evidence type="ECO:0000313" key="8">
    <source>
        <dbReference type="Proteomes" id="UP000597762"/>
    </source>
</evidence>
<dbReference type="GO" id="GO:0016787">
    <property type="term" value="F:hydrolase activity"/>
    <property type="evidence" value="ECO:0007669"/>
    <property type="project" value="UniProtKB-KW"/>
</dbReference>
<feature type="domain" description="DNA endonuclease activator Ctp1 C-terminal" evidence="6">
    <location>
        <begin position="495"/>
        <end position="533"/>
    </location>
</feature>
<dbReference type="GO" id="GO:0003684">
    <property type="term" value="F:damaged DNA binding"/>
    <property type="evidence" value="ECO:0007669"/>
    <property type="project" value="TreeGrafter"/>
</dbReference>
<dbReference type="EC" id="3.1.-.-" evidence="7"/>
<evidence type="ECO:0000259" key="6">
    <source>
        <dbReference type="Pfam" id="PF08573"/>
    </source>
</evidence>
<sequence>MSTADKRKKPSNLPNIQPYGVQKRKESTKMNETKSESFHSAQPCDNKPTDAIRNHTLTLEALLKDIYNNHKETIRLCREEQKEKFTKIVTLKNKMFERGKEIQRECNALKKENQDLKEALSSRTDVPCKICDHLRHSFDSLEEAYKRSLSEKDKMIKYLEAQLNGQQPTLNSDPDNSVSPKSSPDNQKNNRLRLKTSQKRVIYKESAEENPEQILPSNVKPSPAAPLMNVPETCLPDTCAADNATVKKSAETDNELTVVPDTLALFNPWDSDEQPSIERKKFSRCYRNKENQEESCVVDADQTLPPENWGNETLMNDSDVNHMEKMTVCSNGDDQIWHTAQPPDPEHEVINPNKTDQQMTEKNGSLAPDMHMTQFLEENEIVDGQTNRNEPSEDSSEKTTTDLEEVDSCSQIFPSRSYKFSTGKRSALKEAEKNVAAEAEYEPTHETVCDSFDNVPHKEEINYAHHSVVRKKGERQKLNGYTCRQCVEYYQAKGLSEEEIRHQVGDCSRHRAKYVPPQTPEHFWSVDFPDTVECEKRGYFTRDEPGLPTRRKLQRRKRLQQLNTVKGEKDKKQKSETDEQIGMTQMLEYLSAESCNED</sequence>
<keyword evidence="2" id="KW-0227">DNA damage</keyword>
<feature type="region of interest" description="Disordered" evidence="5">
    <location>
        <begin position="553"/>
        <end position="598"/>
    </location>
</feature>
<feature type="coiled-coil region" evidence="4">
    <location>
        <begin position="92"/>
        <end position="119"/>
    </location>
</feature>
<dbReference type="AlphaFoldDB" id="A0A812BAE0"/>
<comment type="caution">
    <text evidence="7">The sequence shown here is derived from an EMBL/GenBank/DDBJ whole genome shotgun (WGS) entry which is preliminary data.</text>
</comment>
<dbReference type="PANTHER" id="PTHR15107:SF0">
    <property type="entry name" value="DNA ENDONUCLEASE ACTIVATOR CTP1 C-TERMINAL DOMAIN-CONTAINING PROTEIN"/>
    <property type="match status" value="1"/>
</dbReference>
<feature type="region of interest" description="Disordered" evidence="5">
    <location>
        <begin position="1"/>
        <end position="49"/>
    </location>
</feature>